<reference evidence="2" key="1">
    <citation type="submission" date="2019-02" db="EMBL/GenBank/DDBJ databases">
        <authorList>
            <person name="Gruber-Vodicka R. H."/>
            <person name="Seah K. B. B."/>
        </authorList>
    </citation>
    <scope>NUCLEOTIDE SEQUENCE</scope>
    <source>
        <strain evidence="2">BECK_M6</strain>
    </source>
</reference>
<dbReference type="Pfam" id="PF05016">
    <property type="entry name" value="ParE_toxin"/>
    <property type="match status" value="1"/>
</dbReference>
<sequence length="104" mass="12753">MFSVEIHPAVYAELEYSRAWYEERADTLGIQFLDEVNKAIEIVRESPLMWPRDKRPRYPVHRFPYAVIYRVKVRTIQVVAIMHLRRHPDYWRGRMAYWNSDDKR</sequence>
<dbReference type="Gene3D" id="3.30.2310.20">
    <property type="entry name" value="RelE-like"/>
    <property type="match status" value="1"/>
</dbReference>
<dbReference type="InterPro" id="IPR007712">
    <property type="entry name" value="RelE/ParE_toxin"/>
</dbReference>
<accession>A0A450UMD8</accession>
<protein>
    <submittedName>
        <fullName evidence="2">ParE toxin of type II toxin-antitoxin system, parDE</fullName>
    </submittedName>
</protein>
<dbReference type="InterPro" id="IPR035093">
    <property type="entry name" value="RelE/ParE_toxin_dom_sf"/>
</dbReference>
<name>A0A450UMD8_9GAMM</name>
<proteinExistence type="predicted"/>
<organism evidence="2">
    <name type="scientific">Candidatus Kentrum sp. LFY</name>
    <dbReference type="NCBI Taxonomy" id="2126342"/>
    <lineage>
        <taxon>Bacteria</taxon>
        <taxon>Pseudomonadati</taxon>
        <taxon>Pseudomonadota</taxon>
        <taxon>Gammaproteobacteria</taxon>
        <taxon>Candidatus Kentrum</taxon>
    </lineage>
</organism>
<gene>
    <name evidence="2" type="ORF">BECKLFY1418A_GA0070994_103328</name>
</gene>
<evidence type="ECO:0000256" key="1">
    <source>
        <dbReference type="ARBA" id="ARBA00022649"/>
    </source>
</evidence>
<evidence type="ECO:0000313" key="2">
    <source>
        <dbReference type="EMBL" id="VFJ93706.1"/>
    </source>
</evidence>
<keyword evidence="1" id="KW-1277">Toxin-antitoxin system</keyword>
<dbReference type="AlphaFoldDB" id="A0A450UMD8"/>
<dbReference type="EMBL" id="CAADFH010000033">
    <property type="protein sequence ID" value="VFJ93706.1"/>
    <property type="molecule type" value="Genomic_DNA"/>
</dbReference>